<gene>
    <name evidence="1" type="ORF">SS50377_28365</name>
</gene>
<dbReference type="GeneID" id="94302388"/>
<proteinExistence type="predicted"/>
<dbReference type="KEGG" id="ssao:94302388"/>
<reference evidence="1 2" key="1">
    <citation type="journal article" date="2014" name="PLoS Genet.">
        <title>The Genome of Spironucleus salmonicida Highlights a Fish Pathogen Adapted to Fluctuating Environments.</title>
        <authorList>
            <person name="Xu F."/>
            <person name="Jerlstrom-Hultqvist J."/>
            <person name="Einarsson E."/>
            <person name="Astvaldsson A."/>
            <person name="Svard S.G."/>
            <person name="Andersson J.O."/>
        </authorList>
    </citation>
    <scope>NUCLEOTIDE SEQUENCE [LARGE SCALE GENOMIC DNA]</scope>
    <source>
        <strain evidence="1 2">ATCC 50377</strain>
    </source>
</reference>
<protein>
    <submittedName>
        <fullName evidence="1">Uncharacterized protein</fullName>
    </submittedName>
</protein>
<dbReference type="RefSeq" id="XP_067760193.1">
    <property type="nucleotide sequence ID" value="XM_067912136.1"/>
</dbReference>
<dbReference type="Proteomes" id="UP000018208">
    <property type="component" value="Unassembled WGS sequence"/>
</dbReference>
<keyword evidence="2" id="KW-1185">Reference proteome</keyword>
<dbReference type="AlphaFoldDB" id="A0A9P8RU91"/>
<dbReference type="EMBL" id="AUWU02000009">
    <property type="protein sequence ID" value="KAH0569420.1"/>
    <property type="molecule type" value="Genomic_DNA"/>
</dbReference>
<comment type="caution">
    <text evidence="1">The sequence shown here is derived from an EMBL/GenBank/DDBJ whole genome shotgun (WGS) entry which is preliminary data.</text>
</comment>
<name>A0A9P8RU91_9EUKA</name>
<evidence type="ECO:0000313" key="2">
    <source>
        <dbReference type="Proteomes" id="UP000018208"/>
    </source>
</evidence>
<organism evidence="1 2">
    <name type="scientific">Spironucleus salmonicida</name>
    <dbReference type="NCBI Taxonomy" id="348837"/>
    <lineage>
        <taxon>Eukaryota</taxon>
        <taxon>Metamonada</taxon>
        <taxon>Diplomonadida</taxon>
        <taxon>Hexamitidae</taxon>
        <taxon>Hexamitinae</taxon>
        <taxon>Spironucleus</taxon>
    </lineage>
</organism>
<sequence length="233" mass="27349">MGNWWAKQLLIYINRFVYIIFQNFERLPQAGNKEFLNKQVFKNRSKLCKTSQCSDNFQAFWLHDILQELLCFSASIAKYWMLHLMCIVIVVQNDECPGSSVLNILLHWSFCVLRWRIFPLWRQKSLFISVSSAFTILTQTADQVIKDSLGRQAGLQYNVDTQNSQMYGLCYFEKWNFCAESLSSCTTPGVLTEWYGNFELDQQLICKFKKFRIVVLNLSLTYIGACNFNQKEQ</sequence>
<evidence type="ECO:0000313" key="1">
    <source>
        <dbReference type="EMBL" id="KAH0569420.1"/>
    </source>
</evidence>
<accession>A0A9P8RU91</accession>